<feature type="binding site" evidence="9">
    <location>
        <position position="87"/>
    </location>
    <ligand>
        <name>substrate</name>
    </ligand>
</feature>
<dbReference type="PANTHER" id="PTHR21272:SF3">
    <property type="entry name" value="CATABOLIC 3-DEHYDROQUINASE"/>
    <property type="match status" value="1"/>
</dbReference>
<keyword evidence="9" id="KW-0028">Amino-acid biosynthesis</keyword>
<evidence type="ECO:0000256" key="7">
    <source>
        <dbReference type="ARBA" id="ARBA00023141"/>
    </source>
</evidence>
<dbReference type="CDD" id="cd00466">
    <property type="entry name" value="DHQase_II"/>
    <property type="match status" value="1"/>
</dbReference>
<sequence>MKQILLLNGPNLNLLGTRQPELYGHATLADVERDAVALGTTLGFDVTCLQSNHEGQLVDWIQGARADVAGIVINPAAYTHTSVAILDALNMFDGPVIEVHISDIHKREEFRHHSFVSYRSDEVIIGQGVDGYQQALRMLAERL</sequence>
<dbReference type="RefSeq" id="WP_049835803.1">
    <property type="nucleotide sequence ID" value="NZ_CP012160.1"/>
</dbReference>
<keyword evidence="7 9" id="KW-0057">Aromatic amino acid biosynthesis</keyword>
<protein>
    <recommendedName>
        <fullName evidence="6 9">3-dehydroquinate dehydratase</fullName>
        <shortName evidence="9">3-dehydroquinase</shortName>
        <ecNumber evidence="6 9">4.2.1.10</ecNumber>
    </recommendedName>
    <alternativeName>
        <fullName evidence="9">Type II DHQase</fullName>
    </alternativeName>
</protein>
<dbReference type="STRING" id="1458307.OSB_31150"/>
<feature type="binding site" evidence="9">
    <location>
        <position position="74"/>
    </location>
    <ligand>
        <name>substrate</name>
    </ligand>
</feature>
<comment type="pathway">
    <text evidence="3 9">Metabolic intermediate biosynthesis; chorismate biosynthesis; chorismate from D-erythrose 4-phosphate and phosphoenolpyruvate: step 3/7.</text>
</comment>
<comment type="catalytic activity">
    <reaction evidence="1 9">
        <text>3-dehydroquinate = 3-dehydroshikimate + H2O</text>
        <dbReference type="Rhea" id="RHEA:21096"/>
        <dbReference type="ChEBI" id="CHEBI:15377"/>
        <dbReference type="ChEBI" id="CHEBI:16630"/>
        <dbReference type="ChEBI" id="CHEBI:32364"/>
        <dbReference type="EC" id="4.2.1.10"/>
    </reaction>
</comment>
<dbReference type="UniPathway" id="UPA00053">
    <property type="reaction ID" value="UER00086"/>
</dbReference>
<dbReference type="GO" id="GO:0009073">
    <property type="term" value="P:aromatic amino acid family biosynthetic process"/>
    <property type="evidence" value="ECO:0007669"/>
    <property type="project" value="UniProtKB-KW"/>
</dbReference>
<evidence type="ECO:0000256" key="8">
    <source>
        <dbReference type="ARBA" id="ARBA00023239"/>
    </source>
</evidence>
<accession>A0A0K0Y9J7</accession>
<comment type="subunit">
    <text evidence="5 9">Homododecamer.</text>
</comment>
<keyword evidence="11" id="KW-1185">Reference proteome</keyword>
<comment type="similarity">
    <text evidence="4 9">Belongs to the type-II 3-dehydroquinase family.</text>
</comment>
<dbReference type="GO" id="GO:0019631">
    <property type="term" value="P:quinate catabolic process"/>
    <property type="evidence" value="ECO:0007669"/>
    <property type="project" value="TreeGrafter"/>
</dbReference>
<dbReference type="GO" id="GO:0008652">
    <property type="term" value="P:amino acid biosynthetic process"/>
    <property type="evidence" value="ECO:0007669"/>
    <property type="project" value="UniProtKB-KW"/>
</dbReference>
<dbReference type="EMBL" id="CP012160">
    <property type="protein sequence ID" value="AKS47629.1"/>
    <property type="molecule type" value="Genomic_DNA"/>
</dbReference>
<dbReference type="Proteomes" id="UP000067444">
    <property type="component" value="Chromosome"/>
</dbReference>
<evidence type="ECO:0000256" key="5">
    <source>
        <dbReference type="ARBA" id="ARBA00011193"/>
    </source>
</evidence>
<feature type="active site" description="Proton acceptor" evidence="9">
    <location>
        <position position="23"/>
    </location>
</feature>
<evidence type="ECO:0000256" key="6">
    <source>
        <dbReference type="ARBA" id="ARBA00012060"/>
    </source>
</evidence>
<organism evidence="10 11">
    <name type="scientific">Octadecabacter temperatus</name>
    <dbReference type="NCBI Taxonomy" id="1458307"/>
    <lineage>
        <taxon>Bacteria</taxon>
        <taxon>Pseudomonadati</taxon>
        <taxon>Pseudomonadota</taxon>
        <taxon>Alphaproteobacteria</taxon>
        <taxon>Rhodobacterales</taxon>
        <taxon>Roseobacteraceae</taxon>
        <taxon>Octadecabacter</taxon>
    </lineage>
</organism>
<dbReference type="HAMAP" id="MF_00169">
    <property type="entry name" value="AroQ"/>
    <property type="match status" value="1"/>
</dbReference>
<comment type="function">
    <text evidence="2 9">Catalyzes a trans-dehydration via an enolate intermediate.</text>
</comment>
<dbReference type="NCBIfam" id="NF003806">
    <property type="entry name" value="PRK05395.1-3"/>
    <property type="match status" value="1"/>
</dbReference>
<evidence type="ECO:0000256" key="4">
    <source>
        <dbReference type="ARBA" id="ARBA00011037"/>
    </source>
</evidence>
<dbReference type="EC" id="4.2.1.10" evidence="6 9"/>
<proteinExistence type="inferred from homology"/>
<evidence type="ECO:0000313" key="11">
    <source>
        <dbReference type="Proteomes" id="UP000067444"/>
    </source>
</evidence>
<feature type="active site" description="Proton donor" evidence="9">
    <location>
        <position position="100"/>
    </location>
</feature>
<feature type="site" description="Transition state stabilizer" evidence="9">
    <location>
        <position position="18"/>
    </location>
</feature>
<keyword evidence="8 9" id="KW-0456">Lyase</keyword>
<feature type="binding site" evidence="9">
    <location>
        <begin position="101"/>
        <end position="102"/>
    </location>
    <ligand>
        <name>substrate</name>
    </ligand>
</feature>
<dbReference type="InterPro" id="IPR018509">
    <property type="entry name" value="DHquinase_II_CS"/>
</dbReference>
<dbReference type="NCBIfam" id="TIGR01088">
    <property type="entry name" value="aroQ"/>
    <property type="match status" value="1"/>
</dbReference>
<dbReference type="PIRSF" id="PIRSF001399">
    <property type="entry name" value="DHquinase_II"/>
    <property type="match status" value="1"/>
</dbReference>
<dbReference type="GO" id="GO:0003855">
    <property type="term" value="F:3-dehydroquinate dehydratase activity"/>
    <property type="evidence" value="ECO:0007669"/>
    <property type="project" value="UniProtKB-UniRule"/>
</dbReference>
<gene>
    <name evidence="9 10" type="primary">aroQ</name>
    <name evidence="10" type="ORF">OSB_31150</name>
</gene>
<dbReference type="AlphaFoldDB" id="A0A0K0Y9J7"/>
<dbReference type="PANTHER" id="PTHR21272">
    <property type="entry name" value="CATABOLIC 3-DEHYDROQUINASE"/>
    <property type="match status" value="1"/>
</dbReference>
<evidence type="ECO:0000256" key="3">
    <source>
        <dbReference type="ARBA" id="ARBA00004902"/>
    </source>
</evidence>
<feature type="binding site" evidence="9">
    <location>
        <position position="80"/>
    </location>
    <ligand>
        <name>substrate</name>
    </ligand>
</feature>
<dbReference type="OrthoDB" id="9790793at2"/>
<feature type="binding site" evidence="9">
    <location>
        <position position="111"/>
    </location>
    <ligand>
        <name>substrate</name>
    </ligand>
</feature>
<dbReference type="PROSITE" id="PS01029">
    <property type="entry name" value="DEHYDROQUINASE_II"/>
    <property type="match status" value="1"/>
</dbReference>
<dbReference type="NCBIfam" id="NF003805">
    <property type="entry name" value="PRK05395.1-2"/>
    <property type="match status" value="1"/>
</dbReference>
<dbReference type="GO" id="GO:0009423">
    <property type="term" value="P:chorismate biosynthetic process"/>
    <property type="evidence" value="ECO:0007669"/>
    <property type="project" value="UniProtKB-UniRule"/>
</dbReference>
<dbReference type="KEGG" id="otm:OSB_31150"/>
<evidence type="ECO:0000313" key="10">
    <source>
        <dbReference type="EMBL" id="AKS47629.1"/>
    </source>
</evidence>
<name>A0A0K0Y9J7_9RHOB</name>
<dbReference type="PATRIC" id="fig|1458307.3.peg.3140"/>
<dbReference type="InterPro" id="IPR036441">
    <property type="entry name" value="DHquinase_II_sf"/>
</dbReference>
<dbReference type="Gene3D" id="3.40.50.9100">
    <property type="entry name" value="Dehydroquinase, class II"/>
    <property type="match status" value="1"/>
</dbReference>
<evidence type="ECO:0000256" key="1">
    <source>
        <dbReference type="ARBA" id="ARBA00001864"/>
    </source>
</evidence>
<dbReference type="InterPro" id="IPR001874">
    <property type="entry name" value="DHquinase_II"/>
</dbReference>
<dbReference type="Pfam" id="PF01220">
    <property type="entry name" value="DHquinase_II"/>
    <property type="match status" value="1"/>
</dbReference>
<dbReference type="SUPFAM" id="SSF52304">
    <property type="entry name" value="Type II 3-dehydroquinate dehydratase"/>
    <property type="match status" value="1"/>
</dbReference>
<evidence type="ECO:0000256" key="9">
    <source>
        <dbReference type="HAMAP-Rule" id="MF_00169"/>
    </source>
</evidence>
<reference evidence="10 11" key="1">
    <citation type="journal article" date="2015" name="Genome Announc.">
        <title>Closed Genome Sequence of Octadecabacter temperatus SB1, the First Mesophilic Species of the Genus Octadecabacter.</title>
        <authorList>
            <person name="Voget S."/>
            <person name="Billerbeck S."/>
            <person name="Simon M."/>
            <person name="Daniel R."/>
        </authorList>
    </citation>
    <scope>NUCLEOTIDE SEQUENCE [LARGE SCALE GENOMIC DNA]</scope>
    <source>
        <strain evidence="10 11">SB1</strain>
    </source>
</reference>
<dbReference type="NCBIfam" id="NF003807">
    <property type="entry name" value="PRK05395.1-4"/>
    <property type="match status" value="1"/>
</dbReference>
<evidence type="ECO:0000256" key="2">
    <source>
        <dbReference type="ARBA" id="ARBA00003924"/>
    </source>
</evidence>